<keyword evidence="1" id="KW-1133">Transmembrane helix</keyword>
<keyword evidence="1" id="KW-0812">Transmembrane</keyword>
<dbReference type="Proteomes" id="UP000045706">
    <property type="component" value="Unassembled WGS sequence"/>
</dbReference>
<reference evidence="3" key="1">
    <citation type="submission" date="2015-05" db="EMBL/GenBank/DDBJ databases">
        <authorList>
            <person name="Fogelqvist Johan"/>
        </authorList>
    </citation>
    <scope>NUCLEOTIDE SEQUENCE [LARGE SCALE GENOMIC DNA]</scope>
</reference>
<evidence type="ECO:0000256" key="1">
    <source>
        <dbReference type="SAM" id="Phobius"/>
    </source>
</evidence>
<dbReference type="EMBL" id="CVQI01037272">
    <property type="protein sequence ID" value="CRK48124.1"/>
    <property type="molecule type" value="Genomic_DNA"/>
</dbReference>
<organism evidence="2 3">
    <name type="scientific">Verticillium longisporum</name>
    <name type="common">Verticillium dahliae var. longisporum</name>
    <dbReference type="NCBI Taxonomy" id="100787"/>
    <lineage>
        <taxon>Eukaryota</taxon>
        <taxon>Fungi</taxon>
        <taxon>Dikarya</taxon>
        <taxon>Ascomycota</taxon>
        <taxon>Pezizomycotina</taxon>
        <taxon>Sordariomycetes</taxon>
        <taxon>Hypocreomycetidae</taxon>
        <taxon>Glomerellales</taxon>
        <taxon>Plectosphaerellaceae</taxon>
        <taxon>Verticillium</taxon>
    </lineage>
</organism>
<protein>
    <submittedName>
        <fullName evidence="2">Uncharacterized protein</fullName>
    </submittedName>
</protein>
<feature type="transmembrane region" description="Helical" evidence="1">
    <location>
        <begin position="96"/>
        <end position="127"/>
    </location>
</feature>
<dbReference type="Gene3D" id="3.30.390.10">
    <property type="entry name" value="Enolase-like, N-terminal domain"/>
    <property type="match status" value="1"/>
</dbReference>
<sequence>MASGVRQFPTIKAVRSYVIDGVGAGGDYHNVKCGHWLIDSPISTPSSRWEKYRKSRTSWGINVLGSFFVEIEATDGTVGFATGFGGPPACWLAQRVLIVLVDIVVIVVVVVVGTVEAMAVFGVVIVAEELLVVMVEAPKAVEAPKEEAAPAAAVAAPVEEVKTNGVNGTATTTTNGVNGVVHDITAKVQELTTGSAEPVATN</sequence>
<keyword evidence="1" id="KW-0472">Membrane</keyword>
<dbReference type="InterPro" id="IPR029017">
    <property type="entry name" value="Enolase-like_N"/>
</dbReference>
<evidence type="ECO:0000313" key="3">
    <source>
        <dbReference type="Proteomes" id="UP000045706"/>
    </source>
</evidence>
<dbReference type="AlphaFoldDB" id="A0A0G4NNX3"/>
<gene>
    <name evidence="2" type="ORF">BN1723_001381</name>
</gene>
<evidence type="ECO:0000313" key="2">
    <source>
        <dbReference type="EMBL" id="CRK48124.1"/>
    </source>
</evidence>
<proteinExistence type="predicted"/>
<name>A0A0G4NNX3_VERLO</name>
<accession>A0A0G4NNX3</accession>